<dbReference type="SMART" id="SM01260">
    <property type="entry name" value="LANC_like"/>
    <property type="match status" value="1"/>
</dbReference>
<evidence type="ECO:0000256" key="2">
    <source>
        <dbReference type="ARBA" id="ARBA00022737"/>
    </source>
</evidence>
<accession>A0A919VV73</accession>
<evidence type="ECO:0000256" key="3">
    <source>
        <dbReference type="PROSITE-ProRule" id="PRU00221"/>
    </source>
</evidence>
<dbReference type="PANTHER" id="PTHR19879">
    <property type="entry name" value="TRANSCRIPTION INITIATION FACTOR TFIID"/>
    <property type="match status" value="1"/>
</dbReference>
<evidence type="ECO:0000313" key="5">
    <source>
        <dbReference type="Proteomes" id="UP000681340"/>
    </source>
</evidence>
<organism evidence="4 5">
    <name type="scientific">Actinoplanes auranticolor</name>
    <dbReference type="NCBI Taxonomy" id="47988"/>
    <lineage>
        <taxon>Bacteria</taxon>
        <taxon>Bacillati</taxon>
        <taxon>Actinomycetota</taxon>
        <taxon>Actinomycetes</taxon>
        <taxon>Micromonosporales</taxon>
        <taxon>Micromonosporaceae</taxon>
        <taxon>Actinoplanes</taxon>
    </lineage>
</organism>
<gene>
    <name evidence="4" type="ORF">Aau02nite_78560</name>
</gene>
<dbReference type="SMART" id="SM00320">
    <property type="entry name" value="WD40"/>
    <property type="match status" value="4"/>
</dbReference>
<dbReference type="InterPro" id="IPR011044">
    <property type="entry name" value="Quino_amine_DH_bsu"/>
</dbReference>
<keyword evidence="2" id="KW-0677">Repeat</keyword>
<feature type="repeat" description="WD" evidence="3">
    <location>
        <begin position="382"/>
        <end position="404"/>
    </location>
</feature>
<dbReference type="PROSITE" id="PS00678">
    <property type="entry name" value="WD_REPEATS_1"/>
    <property type="match status" value="1"/>
</dbReference>
<dbReference type="EMBL" id="BOQL01000071">
    <property type="protein sequence ID" value="GIM77966.1"/>
    <property type="molecule type" value="Genomic_DNA"/>
</dbReference>
<dbReference type="SUPFAM" id="SSF158745">
    <property type="entry name" value="LanC-like"/>
    <property type="match status" value="1"/>
</dbReference>
<dbReference type="InterPro" id="IPR007822">
    <property type="entry name" value="LANC-like"/>
</dbReference>
<dbReference type="PRINTS" id="PR01955">
    <property type="entry name" value="LANCFRANKIA"/>
</dbReference>
<dbReference type="PROSITE" id="PS50082">
    <property type="entry name" value="WD_REPEATS_2"/>
    <property type="match status" value="1"/>
</dbReference>
<dbReference type="Gene3D" id="1.50.10.20">
    <property type="match status" value="1"/>
</dbReference>
<dbReference type="SUPFAM" id="SSF50969">
    <property type="entry name" value="YVTN repeat-like/Quinoprotein amine dehydrogenase"/>
    <property type="match status" value="1"/>
</dbReference>
<comment type="caution">
    <text evidence="4">The sequence shown here is derived from an EMBL/GenBank/DDBJ whole genome shotgun (WGS) entry which is preliminary data.</text>
</comment>
<dbReference type="PANTHER" id="PTHR19879:SF9">
    <property type="entry name" value="TRANSCRIPTION INITIATION FACTOR TFIID SUBUNIT 5"/>
    <property type="match status" value="1"/>
</dbReference>
<dbReference type="InterPro" id="IPR019775">
    <property type="entry name" value="WD40_repeat_CS"/>
</dbReference>
<protein>
    <recommendedName>
        <fullName evidence="6">WD40 repeat protein</fullName>
    </recommendedName>
</protein>
<evidence type="ECO:0008006" key="6">
    <source>
        <dbReference type="Google" id="ProtNLM"/>
    </source>
</evidence>
<dbReference type="Gene3D" id="2.130.10.10">
    <property type="entry name" value="YVTN repeat-like/Quinoprotein amine dehydrogenase"/>
    <property type="match status" value="1"/>
</dbReference>
<evidence type="ECO:0000313" key="4">
    <source>
        <dbReference type="EMBL" id="GIM77966.1"/>
    </source>
</evidence>
<keyword evidence="1 3" id="KW-0853">WD repeat</keyword>
<sequence>MTLPPLLKTLARQAETTASCITDTLTDPPLPDFADGDYGPLSTRWHAQSLSKGAAGVAILHGVHAQAGHGGWEPVHTWLRRATADALNNSTGAGLWFGTPAITHALTTAAPHAHPAALGPLDRAVADLAERRLADAEVRLAARRRPSLSEFDLVRGLTGLGAHLLTRQPEGVLLRRVLQYLVQLKDAVESPTHLTISPDERYVAVLNSDGESALWDRTSGAQIKSAVLAGTEPWPPVVVKLDDFPSFALGLPTSLKLWDPARNVWTDVPLPDVREAPSIMASSPDGHRLAILTYQGVEQRDPATGATNGRTLGNGATHRLLFSPRSDRLAVTFDTSVKLWDVHTGTSIGKPLYNIGTGRSGTADRHNRPALSAVAVSPDLPVVAAAVDDTVELWDVTTGKQVGLPLVNPTGPVRAISFHPDGKFLAMIGDDHAVRVVALEPLRDPIQTVCDHFLPPDPGRLVTVPGQAARDVCS</sequence>
<dbReference type="Proteomes" id="UP000681340">
    <property type="component" value="Unassembled WGS sequence"/>
</dbReference>
<dbReference type="RefSeq" id="WP_246595780.1">
    <property type="nucleotide sequence ID" value="NZ_BAABEA010000049.1"/>
</dbReference>
<proteinExistence type="predicted"/>
<dbReference type="Pfam" id="PF00400">
    <property type="entry name" value="WD40"/>
    <property type="match status" value="1"/>
</dbReference>
<evidence type="ECO:0000256" key="1">
    <source>
        <dbReference type="ARBA" id="ARBA00022574"/>
    </source>
</evidence>
<dbReference type="GO" id="GO:0031179">
    <property type="term" value="P:peptide modification"/>
    <property type="evidence" value="ECO:0007669"/>
    <property type="project" value="InterPro"/>
</dbReference>
<dbReference type="AlphaFoldDB" id="A0A919VV73"/>
<keyword evidence="5" id="KW-1185">Reference proteome</keyword>
<dbReference type="InterPro" id="IPR001680">
    <property type="entry name" value="WD40_rpt"/>
</dbReference>
<reference evidence="4" key="1">
    <citation type="submission" date="2021-03" db="EMBL/GenBank/DDBJ databases">
        <title>Whole genome shotgun sequence of Actinoplanes auranticolor NBRC 12245.</title>
        <authorList>
            <person name="Komaki H."/>
            <person name="Tamura T."/>
        </authorList>
    </citation>
    <scope>NUCLEOTIDE SEQUENCE</scope>
    <source>
        <strain evidence="4">NBRC 12245</strain>
    </source>
</reference>
<dbReference type="InterPro" id="IPR015943">
    <property type="entry name" value="WD40/YVTN_repeat-like_dom_sf"/>
</dbReference>
<name>A0A919VV73_9ACTN</name>